<dbReference type="PANTHER" id="PTHR43308">
    <property type="entry name" value="OUTER MEMBRANE PROTEIN ALPHA-RELATED"/>
    <property type="match status" value="1"/>
</dbReference>
<feature type="domain" description="SLH" evidence="3">
    <location>
        <begin position="95"/>
        <end position="158"/>
    </location>
</feature>
<feature type="domain" description="SLH" evidence="3">
    <location>
        <begin position="33"/>
        <end position="93"/>
    </location>
</feature>
<evidence type="ECO:0000313" key="5">
    <source>
        <dbReference type="Proteomes" id="UP001597218"/>
    </source>
</evidence>
<dbReference type="PROSITE" id="PS51272">
    <property type="entry name" value="SLH"/>
    <property type="match status" value="3"/>
</dbReference>
<evidence type="ECO:0000313" key="4">
    <source>
        <dbReference type="EMBL" id="MFD1929308.1"/>
    </source>
</evidence>
<dbReference type="Pfam" id="PF00395">
    <property type="entry name" value="SLH"/>
    <property type="match status" value="3"/>
</dbReference>
<dbReference type="Proteomes" id="UP001597218">
    <property type="component" value="Unassembled WGS sequence"/>
</dbReference>
<reference evidence="5" key="1">
    <citation type="journal article" date="2019" name="Int. J. Syst. Evol. Microbiol.">
        <title>The Global Catalogue of Microorganisms (GCM) 10K type strain sequencing project: providing services to taxonomists for standard genome sequencing and annotation.</title>
        <authorList>
            <consortium name="The Broad Institute Genomics Platform"/>
            <consortium name="The Broad Institute Genome Sequencing Center for Infectious Disease"/>
            <person name="Wu L."/>
            <person name="Ma J."/>
        </authorList>
    </citation>
    <scope>NUCLEOTIDE SEQUENCE [LARGE SCALE GENOMIC DNA]</scope>
    <source>
        <strain evidence="5">CGMCC 4.7177</strain>
    </source>
</reference>
<evidence type="ECO:0000256" key="1">
    <source>
        <dbReference type="ARBA" id="ARBA00022729"/>
    </source>
</evidence>
<keyword evidence="1 2" id="KW-0732">Signal</keyword>
<keyword evidence="5" id="KW-1185">Reference proteome</keyword>
<feature type="domain" description="SLH" evidence="3">
    <location>
        <begin position="159"/>
        <end position="221"/>
    </location>
</feature>
<comment type="caution">
    <text evidence="4">The sequence shown here is derived from an EMBL/GenBank/DDBJ whole genome shotgun (WGS) entry which is preliminary data.</text>
</comment>
<protein>
    <submittedName>
        <fullName evidence="4">S-layer homology domain-containing protein</fullName>
    </submittedName>
</protein>
<accession>A0ABW4SIB1</accession>
<feature type="signal peptide" evidence="2">
    <location>
        <begin position="1"/>
        <end position="33"/>
    </location>
</feature>
<dbReference type="EMBL" id="JBHUGI010000034">
    <property type="protein sequence ID" value="MFD1929308.1"/>
    <property type="molecule type" value="Genomic_DNA"/>
</dbReference>
<dbReference type="InterPro" id="IPR001119">
    <property type="entry name" value="SLH_dom"/>
</dbReference>
<dbReference type="RefSeq" id="WP_381539336.1">
    <property type="nucleotide sequence ID" value="NZ_JBHUGI010000034.1"/>
</dbReference>
<proteinExistence type="predicted"/>
<dbReference type="Gene3D" id="2.60.40.1220">
    <property type="match status" value="2"/>
</dbReference>
<evidence type="ECO:0000259" key="3">
    <source>
        <dbReference type="PROSITE" id="PS51272"/>
    </source>
</evidence>
<name>A0ABW4SIB1_9BACL</name>
<dbReference type="PANTHER" id="PTHR43308:SF1">
    <property type="entry name" value="OUTER MEMBRANE PROTEIN ALPHA"/>
    <property type="match status" value="1"/>
</dbReference>
<dbReference type="InterPro" id="IPR014755">
    <property type="entry name" value="Cu-Rt/internalin_Ig-like"/>
</dbReference>
<feature type="chain" id="PRO_5046204596" evidence="2">
    <location>
        <begin position="34"/>
        <end position="867"/>
    </location>
</feature>
<organism evidence="4 5">
    <name type="scientific">Sporosarcina siberiensis</name>
    <dbReference type="NCBI Taxonomy" id="1365606"/>
    <lineage>
        <taxon>Bacteria</taxon>
        <taxon>Bacillati</taxon>
        <taxon>Bacillota</taxon>
        <taxon>Bacilli</taxon>
        <taxon>Bacillales</taxon>
        <taxon>Caryophanaceae</taxon>
        <taxon>Sporosarcina</taxon>
    </lineage>
</organism>
<dbReference type="InterPro" id="IPR051465">
    <property type="entry name" value="Cell_Envelope_Struct_Comp"/>
</dbReference>
<sequence length="867" mass="89734">MTNHSKKRKFLATSITATMVAAAVAPVAGFAAAPGPFPDVPATHNYAGAIADMANANVIEGLPNGNFDLGGHITRSQAAQMVAGLRSLQTGAQANTTNFADVKSNVWYTGAINSLVSEGIIAGISATTFAPNEKITRGQLAQLLVVAYDLQGENVDNVTLPFTDITGDEWYANPIKILYKHNLINGQTPTKFGPKDNMKRGDFAWLAANIDYAQGNKLPKPTPSAPSVESIEAINATQTEVKFTKAVDKASLFTTGSSGAFIGTATVTMSTLDGKPAGTYSGKLSSDGKTLTVTTQNPLSKRYDVVIDGLMTTEGDSVAKYEETITISADQTAPTIIGTEKLNASKVKVNFSEPMKAFTTVTFKYADNGAAIVNGAAAGQIAAAITAGASDVTFSIGANIDASREIIATFIGAEDQAGNLISPNPATVSFMKGAADGVAPTVGPITQTGAKSFSIKFSEEIQTPPTVTGTGLAPNTVMKDETDPTVYHYTLNTGMLPVVATTLSIGSFDDLSGENNPGTTKVVTFTQDTTAPQVTSSAVVKDATSKKEYLELTLDKNVDLIAASRIAGGTTNGSYIKNSVTTAIANGSLANAPITYKSLGNKKVVRFELKTLLGNTMDVKDAVYSLNLAISNIVSEANTPITSAGVTFTRGEDGVVANTNTNVLGAPVVSAVANDNSKVHVLFPAEVDGASAVDVSNYSIDGAVIESVTLQPVSGGTQLAILNLAANSNTFTGVRNSMVSGVKAINSSKTMLPFSSTLNLKENVVPTVTSAQLTDVDKVTLTFSESVTTAAVTTDFELLIGGSAVATKTVVTTDAQTKKSTIVFTIENPVSAANIATGLSLKALSGLNILDDVGNNLSVPATITITQ</sequence>
<gene>
    <name evidence="4" type="ORF">ACFSFY_14800</name>
</gene>
<evidence type="ECO:0000256" key="2">
    <source>
        <dbReference type="SAM" id="SignalP"/>
    </source>
</evidence>